<reference evidence="1 2" key="1">
    <citation type="submission" date="2019-03" db="EMBL/GenBank/DDBJ databases">
        <title>The complete genome sequence of Swingsia samuiensis NBRC107927(T).</title>
        <authorList>
            <person name="Chua K.-O."/>
            <person name="Chan K.-G."/>
            <person name="See-Too W.-S."/>
        </authorList>
    </citation>
    <scope>NUCLEOTIDE SEQUENCE [LARGE SCALE GENOMIC DNA]</scope>
    <source>
        <strain evidence="1 2">AH83</strain>
    </source>
</reference>
<dbReference type="SUPFAM" id="SSF51391">
    <property type="entry name" value="Thiamin phosphate synthase"/>
    <property type="match status" value="1"/>
</dbReference>
<dbReference type="OrthoDB" id="7159061at2"/>
<dbReference type="RefSeq" id="WP_141459234.1">
    <property type="nucleotide sequence ID" value="NZ_CP038141.1"/>
</dbReference>
<protein>
    <submittedName>
        <fullName evidence="1">Thiamine phosphate synthase</fullName>
    </submittedName>
</protein>
<dbReference type="InterPro" id="IPR036206">
    <property type="entry name" value="ThiamineP_synth_sf"/>
</dbReference>
<accession>A0A4Y6UIZ3</accession>
<dbReference type="AlphaFoldDB" id="A0A4Y6UIZ3"/>
<sequence>MTAFDLYPTLPLHYEIKDALKFLPPLLSSPNVSALRLSFSTPLTEDHFFQLRDILHQNDVALILDIGENKSPSIPPYIYKSLDGLHSSLAQNIQHLRKTTPENIQLGCFCHTRDEAMQAGESGADYISFGLNNLDLIKWWGSVMELPTVAEAITSTKDAINAKTAQADFLSFALEFDGKDTDKLSHILSAT</sequence>
<dbReference type="GO" id="GO:0009228">
    <property type="term" value="P:thiamine biosynthetic process"/>
    <property type="evidence" value="ECO:0007669"/>
    <property type="project" value="UniProtKB-KW"/>
</dbReference>
<name>A0A4Y6UIZ3_9PROT</name>
<keyword evidence="2" id="KW-1185">Reference proteome</keyword>
<dbReference type="CDD" id="cd00564">
    <property type="entry name" value="TMP_TenI"/>
    <property type="match status" value="1"/>
</dbReference>
<organism evidence="1 2">
    <name type="scientific">Swingsia samuiensis</name>
    <dbReference type="NCBI Taxonomy" id="1293412"/>
    <lineage>
        <taxon>Bacteria</taxon>
        <taxon>Pseudomonadati</taxon>
        <taxon>Pseudomonadota</taxon>
        <taxon>Alphaproteobacteria</taxon>
        <taxon>Acetobacterales</taxon>
        <taxon>Acetobacteraceae</taxon>
        <taxon>Swingsia</taxon>
    </lineage>
</organism>
<dbReference type="InterPro" id="IPR022998">
    <property type="entry name" value="ThiamineP_synth_TenI"/>
</dbReference>
<dbReference type="KEGG" id="ssam:E3D00_01305"/>
<dbReference type="Gene3D" id="3.20.20.70">
    <property type="entry name" value="Aldolase class I"/>
    <property type="match status" value="1"/>
</dbReference>
<gene>
    <name evidence="1" type="ORF">E3D00_01305</name>
</gene>
<evidence type="ECO:0000313" key="2">
    <source>
        <dbReference type="Proteomes" id="UP000316313"/>
    </source>
</evidence>
<proteinExistence type="predicted"/>
<dbReference type="InterPro" id="IPR013785">
    <property type="entry name" value="Aldolase_TIM"/>
</dbReference>
<dbReference type="EMBL" id="CP038141">
    <property type="protein sequence ID" value="QDH16351.1"/>
    <property type="molecule type" value="Genomic_DNA"/>
</dbReference>
<evidence type="ECO:0000313" key="1">
    <source>
        <dbReference type="EMBL" id="QDH16351.1"/>
    </source>
</evidence>
<dbReference type="Proteomes" id="UP000316313">
    <property type="component" value="Chromosome"/>
</dbReference>